<accession>A0A2D0ZNZ3</accession>
<name>A0A2D0ZNZ3_9GAMA</name>
<keyword evidence="2" id="KW-0347">Helicase</keyword>
<sequence length="592" mass="64747">MLRADHGCGRAEELLAHVVGVFPYGFVERHGCMVWYITLLPLEGSAANATSGEASGPAGDGVTTTAPPLAKQPPFAFALGPAIDAFGRATKPPREVSRAAWSRHRLNLNVESVLWELRLRFNHHLLRKICTRPCDTPFRLWLSPERVILEIEPLASLAAPDRVVSGAYMHAEGMQIYSACAPKVEATAGGGGGDAEENMDHWDEDLGGIAGYDDCGVSRRHWYHDMLRGSSLRGVDIFIKTRGGVEYTCASGDDGNVGETGAREPGKKRARTATENENAGDRNRDPDASPACANIECIFRPFSWIITMGGEPVELRPVAVDFHLLWVNESGLWNGAPQEFLTALYNRIYPSSFKGVLPMFAYAFPGSTISGTEFGAYLPAFPFTRVRFGRPRRVSIAKLGPYILDSGILLHLPGVARGAHADLLLGLNDSPPGGIAPRGTGLTPWASELRALPRVDGGGREEAVEDELGIGNGRKQLCKGVCYEDEESRPRLVTSRAVVRYSHRLIKINIAPALCRYMGVACLSDNPSLMPRLVEAYASPRWRQWLRGMYEHITTNCISWATSRGDDTRWVYVEDSELGFLTPGTSEKQVSA</sequence>
<dbReference type="InterPro" id="IPR004996">
    <property type="entry name" value="HSV_HEPA"/>
</dbReference>
<dbReference type="OrthoDB" id="10682at10239"/>
<keyword evidence="2" id="KW-0067">ATP-binding</keyword>
<protein>
    <submittedName>
        <fullName evidence="2">DNA helicase/primase complex associated protein</fullName>
    </submittedName>
</protein>
<dbReference type="Proteomes" id="UP000290797">
    <property type="component" value="Segment"/>
</dbReference>
<evidence type="ECO:0000256" key="1">
    <source>
        <dbReference type="SAM" id="MobiDB-lite"/>
    </source>
</evidence>
<dbReference type="EMBL" id="MF385016">
    <property type="protein sequence ID" value="ATA58269.1"/>
    <property type="molecule type" value="Genomic_DNA"/>
</dbReference>
<keyword evidence="2" id="KW-0378">Hydrolase</keyword>
<keyword evidence="3" id="KW-1185">Reference proteome</keyword>
<dbReference type="GO" id="GO:0004386">
    <property type="term" value="F:helicase activity"/>
    <property type="evidence" value="ECO:0007669"/>
    <property type="project" value="UniProtKB-KW"/>
</dbReference>
<dbReference type="Pfam" id="PF03324">
    <property type="entry name" value="Herpes_HEPA"/>
    <property type="match status" value="1"/>
</dbReference>
<evidence type="ECO:0000313" key="2">
    <source>
        <dbReference type="EMBL" id="ATA58269.1"/>
    </source>
</evidence>
<organism evidence="2">
    <name type="scientific">vespertilionid gammaherpesvirus 3</name>
    <dbReference type="NCBI Taxonomy" id="2846598"/>
    <lineage>
        <taxon>Viruses</taxon>
        <taxon>Duplodnaviria</taxon>
        <taxon>Heunggongvirae</taxon>
        <taxon>Peploviricota</taxon>
        <taxon>Herviviricetes</taxon>
        <taxon>Herpesvirales</taxon>
        <taxon>Orthoherpesviridae</taxon>
        <taxon>Gammaherpesvirinae</taxon>
        <taxon>Patagivirus</taxon>
        <taxon>Patagivirus vespertilionidgamma3</taxon>
    </lineage>
</organism>
<evidence type="ECO:0000313" key="3">
    <source>
        <dbReference type="Proteomes" id="UP000290797"/>
    </source>
</evidence>
<feature type="region of interest" description="Disordered" evidence="1">
    <location>
        <begin position="254"/>
        <end position="287"/>
    </location>
</feature>
<dbReference type="GO" id="GO:0019079">
    <property type="term" value="P:viral genome replication"/>
    <property type="evidence" value="ECO:0007669"/>
    <property type="project" value="InterPro"/>
</dbReference>
<reference evidence="2" key="1">
    <citation type="journal article" date="2018" name="Virology">
        <title>Isolation, characterization and prevalence of a novel Gammaherpesvirus in Eptesicus fuscus, the North American big brown bat.</title>
        <authorList>
            <person name="Subudhi S."/>
            <person name="Rapin N."/>
            <person name="Dorville N."/>
            <person name="Hill J.E."/>
            <person name="Town J."/>
            <person name="Willis C.K."/>
            <person name="Bollinger T.K."/>
            <person name="Misra V."/>
        </authorList>
    </citation>
    <scope>NUCLEOTIDE SEQUENCE</scope>
</reference>
<keyword evidence="2" id="KW-0547">Nucleotide-binding</keyword>
<proteinExistence type="predicted"/>